<keyword evidence="2" id="KW-1185">Reference proteome</keyword>
<dbReference type="RefSeq" id="WP_179917939.1">
    <property type="nucleotide sequence ID" value="NZ_CP058909.1"/>
</dbReference>
<dbReference type="Proteomes" id="UP000509346">
    <property type="component" value="Chromosome"/>
</dbReference>
<protein>
    <submittedName>
        <fullName evidence="1">Uncharacterized protein</fullName>
    </submittedName>
</protein>
<dbReference type="EMBL" id="CP058909">
    <property type="protein sequence ID" value="QLH82874.1"/>
    <property type="molecule type" value="Genomic_DNA"/>
</dbReference>
<dbReference type="InterPro" id="IPR043811">
    <property type="entry name" value="DUF5793"/>
</dbReference>
<accession>A0A7D5TV25</accession>
<proteinExistence type="predicted"/>
<name>A0A7D5TV25_9EURY</name>
<gene>
    <name evidence="1" type="ORF">HZS54_15120</name>
</gene>
<evidence type="ECO:0000313" key="1">
    <source>
        <dbReference type="EMBL" id="QLH82874.1"/>
    </source>
</evidence>
<dbReference type="AlphaFoldDB" id="A0A7D5TV25"/>
<dbReference type="OrthoDB" id="311801at2157"/>
<evidence type="ECO:0000313" key="2">
    <source>
        <dbReference type="Proteomes" id="UP000509346"/>
    </source>
</evidence>
<organism evidence="1 2">
    <name type="scientific">Halosimplex pelagicum</name>
    <dbReference type="NCBI Taxonomy" id="869886"/>
    <lineage>
        <taxon>Archaea</taxon>
        <taxon>Methanobacteriati</taxon>
        <taxon>Methanobacteriota</taxon>
        <taxon>Stenosarchaea group</taxon>
        <taxon>Halobacteria</taxon>
        <taxon>Halobacteriales</taxon>
        <taxon>Haloarculaceae</taxon>
        <taxon>Halosimplex</taxon>
    </lineage>
</organism>
<sequence length="151" mass="16887">MRRDYVTLELRHVDRDGDRLPAAVLAYDGPSDLLEERLTDAGGEPLDRERVDVAFRLRSADDDDATGVFSLTNRMTGEFVVEVNADAESVRELVDAARRDDDPDDADGCYRVVVERDGETVASYEKRTLLVYDDEGSLLRQHSLIPSGVEL</sequence>
<reference evidence="1 2" key="1">
    <citation type="submission" date="2020-07" db="EMBL/GenBank/DDBJ databases">
        <title>Halosimplex litoreum sp. nov. and Halosimplex rubrum sp. nov., isolated from different salt environments.</title>
        <authorList>
            <person name="Cui H."/>
        </authorList>
    </citation>
    <scope>NUCLEOTIDE SEQUENCE [LARGE SCALE GENOMIC DNA]</scope>
    <source>
        <strain evidence="1 2">R2</strain>
    </source>
</reference>
<dbReference type="KEGG" id="hpel:HZS54_15120"/>
<dbReference type="GeneID" id="56083947"/>
<dbReference type="Pfam" id="PF19106">
    <property type="entry name" value="DUF5793"/>
    <property type="match status" value="1"/>
</dbReference>